<name>A0A835ZHJ4_9STRA</name>
<dbReference type="Proteomes" id="UP000664859">
    <property type="component" value="Unassembled WGS sequence"/>
</dbReference>
<keyword evidence="3" id="KW-1185">Reference proteome</keyword>
<protein>
    <submittedName>
        <fullName evidence="2">Uncharacterized protein</fullName>
    </submittedName>
</protein>
<keyword evidence="1" id="KW-0732">Signal</keyword>
<reference evidence="2" key="1">
    <citation type="submission" date="2021-02" db="EMBL/GenBank/DDBJ databases">
        <title>First Annotated Genome of the Yellow-green Alga Tribonema minus.</title>
        <authorList>
            <person name="Mahan K.M."/>
        </authorList>
    </citation>
    <scope>NUCLEOTIDE SEQUENCE</scope>
    <source>
        <strain evidence="2">UTEX B ZZ1240</strain>
    </source>
</reference>
<evidence type="ECO:0000313" key="3">
    <source>
        <dbReference type="Proteomes" id="UP000664859"/>
    </source>
</evidence>
<dbReference type="AlphaFoldDB" id="A0A835ZHJ4"/>
<feature type="signal peptide" evidence="1">
    <location>
        <begin position="1"/>
        <end position="19"/>
    </location>
</feature>
<proteinExistence type="predicted"/>
<organism evidence="2 3">
    <name type="scientific">Tribonema minus</name>
    <dbReference type="NCBI Taxonomy" id="303371"/>
    <lineage>
        <taxon>Eukaryota</taxon>
        <taxon>Sar</taxon>
        <taxon>Stramenopiles</taxon>
        <taxon>Ochrophyta</taxon>
        <taxon>PX clade</taxon>
        <taxon>Xanthophyceae</taxon>
        <taxon>Tribonematales</taxon>
        <taxon>Tribonemataceae</taxon>
        <taxon>Tribonema</taxon>
    </lineage>
</organism>
<gene>
    <name evidence="2" type="ORF">JKP88DRAFT_217886</name>
</gene>
<evidence type="ECO:0000256" key="1">
    <source>
        <dbReference type="SAM" id="SignalP"/>
    </source>
</evidence>
<evidence type="ECO:0000313" key="2">
    <source>
        <dbReference type="EMBL" id="KAG5189048.1"/>
    </source>
</evidence>
<accession>A0A835ZHJ4</accession>
<sequence>MNRVLQVLAVAAVVVAAAAQIEDDDVFGTLAARVDEARNLAIGPTTSDVIAQLIQDCGKEVVDCALDAECSQCAKDFNPDAFNFDPQYLVTLDFDGALAQLQAAFPKSCTDLIVNHDTQTGALVQCSLHSALNKALNTVKDTIAGLIPDIPDIPIPDIPDIPLPDIPDIPIPDIPDINWP</sequence>
<feature type="chain" id="PRO_5032439358" evidence="1">
    <location>
        <begin position="20"/>
        <end position="180"/>
    </location>
</feature>
<comment type="caution">
    <text evidence="2">The sequence shown here is derived from an EMBL/GenBank/DDBJ whole genome shotgun (WGS) entry which is preliminary data.</text>
</comment>
<dbReference type="EMBL" id="JAFCMP010000057">
    <property type="protein sequence ID" value="KAG5189048.1"/>
    <property type="molecule type" value="Genomic_DNA"/>
</dbReference>